<evidence type="ECO:0000256" key="2">
    <source>
        <dbReference type="ARBA" id="ARBA00022552"/>
    </source>
</evidence>
<dbReference type="Gene3D" id="3.30.950.10">
    <property type="entry name" value="Methyltransferase, Cobalt-precorrin-4 Transmethylase, Domain 2"/>
    <property type="match status" value="1"/>
</dbReference>
<evidence type="ECO:0000259" key="7">
    <source>
        <dbReference type="Pfam" id="PF00590"/>
    </source>
</evidence>
<comment type="catalytic activity">
    <reaction evidence="6">
        <text>cytidine(1402) in 16S rRNA + S-adenosyl-L-methionine = 2'-O-methylcytidine(1402) in 16S rRNA + S-adenosyl-L-homocysteine + H(+)</text>
        <dbReference type="Rhea" id="RHEA:42924"/>
        <dbReference type="Rhea" id="RHEA-COMP:10285"/>
        <dbReference type="Rhea" id="RHEA-COMP:10286"/>
        <dbReference type="ChEBI" id="CHEBI:15378"/>
        <dbReference type="ChEBI" id="CHEBI:57856"/>
        <dbReference type="ChEBI" id="CHEBI:59789"/>
        <dbReference type="ChEBI" id="CHEBI:74495"/>
        <dbReference type="ChEBI" id="CHEBI:82748"/>
        <dbReference type="EC" id="2.1.1.198"/>
    </reaction>
</comment>
<keyword evidence="9" id="KW-1185">Reference proteome</keyword>
<dbReference type="PROSITE" id="PS01296">
    <property type="entry name" value="RSMI"/>
    <property type="match status" value="1"/>
</dbReference>
<dbReference type="HAMAP" id="MF_01877">
    <property type="entry name" value="16SrRNA_methyltr_I"/>
    <property type="match status" value="1"/>
</dbReference>
<dbReference type="PIRSF" id="PIRSF005917">
    <property type="entry name" value="MTase_YraL"/>
    <property type="match status" value="1"/>
</dbReference>
<keyword evidence="1 6" id="KW-0963">Cytoplasm</keyword>
<evidence type="ECO:0000256" key="3">
    <source>
        <dbReference type="ARBA" id="ARBA00022603"/>
    </source>
</evidence>
<evidence type="ECO:0000313" key="8">
    <source>
        <dbReference type="EMBL" id="WXL29015.1"/>
    </source>
</evidence>
<dbReference type="Proteomes" id="UP001477443">
    <property type="component" value="Chromosome"/>
</dbReference>
<dbReference type="RefSeq" id="WP_338822605.1">
    <property type="nucleotide sequence ID" value="NZ_CP148067.1"/>
</dbReference>
<gene>
    <name evidence="6 8" type="primary">rsmI</name>
    <name evidence="8" type="ORF">WG617_03295</name>
</gene>
<evidence type="ECO:0000256" key="4">
    <source>
        <dbReference type="ARBA" id="ARBA00022679"/>
    </source>
</evidence>
<name>A0ABZ2RTN8_9BACT</name>
<evidence type="ECO:0000256" key="1">
    <source>
        <dbReference type="ARBA" id="ARBA00022490"/>
    </source>
</evidence>
<keyword evidence="3 6" id="KW-0489">Methyltransferase</keyword>
<dbReference type="GO" id="GO:0008168">
    <property type="term" value="F:methyltransferase activity"/>
    <property type="evidence" value="ECO:0007669"/>
    <property type="project" value="UniProtKB-KW"/>
</dbReference>
<sequence length="234" mass="26540">MSKIYIVGTPIGNFKDITLRALETLKKVDAIACEDTRVTSNLLNHFDIHKKLYPYNKFNEKASSKGLIDLIIKNNYDIALVSDAGMPLVSDPGFDLIKEARLNNIEIELIPGVNAAISAFALSGLSNTFIFHGFPKEKSGQRLKQIENLDDENAHVFYVSPHKFDLLVQDIQTVWNDKAQIFLARELTKMHETHYLGTPTEIIEQLNNTSKKGEYTLVLKITKEKKEKVNKYKS</sequence>
<dbReference type="NCBIfam" id="TIGR00096">
    <property type="entry name" value="16S rRNA (cytidine(1402)-2'-O)-methyltransferase"/>
    <property type="match status" value="1"/>
</dbReference>
<evidence type="ECO:0000313" key="9">
    <source>
        <dbReference type="Proteomes" id="UP001477443"/>
    </source>
</evidence>
<dbReference type="SUPFAM" id="SSF53790">
    <property type="entry name" value="Tetrapyrrole methylase"/>
    <property type="match status" value="1"/>
</dbReference>
<dbReference type="EMBL" id="CP148067">
    <property type="protein sequence ID" value="WXL29015.1"/>
    <property type="molecule type" value="Genomic_DNA"/>
</dbReference>
<organism evidence="8 9">
    <name type="scientific">Mycoplasmopsis felifaucium</name>
    <dbReference type="NCBI Taxonomy" id="35768"/>
    <lineage>
        <taxon>Bacteria</taxon>
        <taxon>Bacillati</taxon>
        <taxon>Mycoplasmatota</taxon>
        <taxon>Mycoplasmoidales</taxon>
        <taxon>Metamycoplasmataceae</taxon>
        <taxon>Mycoplasmopsis</taxon>
    </lineage>
</organism>
<protein>
    <recommendedName>
        <fullName evidence="6">Ribosomal RNA small subunit methyltransferase I</fullName>
        <ecNumber evidence="6">2.1.1.198</ecNumber>
    </recommendedName>
    <alternativeName>
        <fullName evidence="6">16S rRNA 2'-O-ribose C1402 methyltransferase</fullName>
    </alternativeName>
    <alternativeName>
        <fullName evidence="6">rRNA (cytidine-2'-O-)-methyltransferase RsmI</fullName>
    </alternativeName>
</protein>
<dbReference type="InterPro" id="IPR018063">
    <property type="entry name" value="SAM_MeTrfase_RsmI_CS"/>
</dbReference>
<dbReference type="GO" id="GO:0032259">
    <property type="term" value="P:methylation"/>
    <property type="evidence" value="ECO:0007669"/>
    <property type="project" value="UniProtKB-KW"/>
</dbReference>
<dbReference type="EC" id="2.1.1.198" evidence="6"/>
<feature type="domain" description="Tetrapyrrole methylase" evidence="7">
    <location>
        <begin position="3"/>
        <end position="201"/>
    </location>
</feature>
<comment type="subcellular location">
    <subcellularLocation>
        <location evidence="6">Cytoplasm</location>
    </subcellularLocation>
</comment>
<dbReference type="InterPro" id="IPR008189">
    <property type="entry name" value="rRNA_ssu_MeTfrase_I"/>
</dbReference>
<dbReference type="Gene3D" id="3.40.1010.10">
    <property type="entry name" value="Cobalt-precorrin-4 Transmethylase, Domain 1"/>
    <property type="match status" value="1"/>
</dbReference>
<dbReference type="CDD" id="cd11648">
    <property type="entry name" value="RsmI"/>
    <property type="match status" value="1"/>
</dbReference>
<dbReference type="InterPro" id="IPR035996">
    <property type="entry name" value="4pyrrol_Methylase_sf"/>
</dbReference>
<dbReference type="InterPro" id="IPR014777">
    <property type="entry name" value="4pyrrole_Mease_sub1"/>
</dbReference>
<accession>A0ABZ2RTN8</accession>
<evidence type="ECO:0000256" key="6">
    <source>
        <dbReference type="HAMAP-Rule" id="MF_01877"/>
    </source>
</evidence>
<proteinExistence type="inferred from homology"/>
<reference evidence="8" key="1">
    <citation type="submission" date="2024-03" db="EMBL/GenBank/DDBJ databases">
        <title>Complete genome sequence of Mycoplasma felifaucium Z921 isolated from the trachea of a cheetah.</title>
        <authorList>
            <person name="Spergser J."/>
        </authorList>
    </citation>
    <scope>NUCLEOTIDE SEQUENCE [LARGE SCALE GENOMIC DNA]</scope>
    <source>
        <strain evidence="8">Z921</strain>
    </source>
</reference>
<dbReference type="InterPro" id="IPR000878">
    <property type="entry name" value="4pyrrol_Mease"/>
</dbReference>
<dbReference type="Pfam" id="PF00590">
    <property type="entry name" value="TP_methylase"/>
    <property type="match status" value="1"/>
</dbReference>
<evidence type="ECO:0000256" key="5">
    <source>
        <dbReference type="ARBA" id="ARBA00022691"/>
    </source>
</evidence>
<keyword evidence="5 6" id="KW-0949">S-adenosyl-L-methionine</keyword>
<dbReference type="InterPro" id="IPR014776">
    <property type="entry name" value="4pyrrole_Mease_sub2"/>
</dbReference>
<comment type="function">
    <text evidence="6">Catalyzes the 2'-O-methylation of the ribose of cytidine 1402 (C1402) in 16S rRNA.</text>
</comment>
<keyword evidence="4 6" id="KW-0808">Transferase</keyword>
<dbReference type="PANTHER" id="PTHR46111:SF1">
    <property type="entry name" value="RIBOSOMAL RNA SMALL SUBUNIT METHYLTRANSFERASE I"/>
    <property type="match status" value="1"/>
</dbReference>
<comment type="similarity">
    <text evidence="6">Belongs to the methyltransferase superfamily. RsmI family.</text>
</comment>
<dbReference type="PANTHER" id="PTHR46111">
    <property type="entry name" value="RIBOSOMAL RNA SMALL SUBUNIT METHYLTRANSFERASE I"/>
    <property type="match status" value="1"/>
</dbReference>
<keyword evidence="2 6" id="KW-0698">rRNA processing</keyword>